<organism evidence="9 10">
    <name type="scientific">Microseira wollei NIES-4236</name>
    <dbReference type="NCBI Taxonomy" id="2530354"/>
    <lineage>
        <taxon>Bacteria</taxon>
        <taxon>Bacillati</taxon>
        <taxon>Cyanobacteriota</taxon>
        <taxon>Cyanophyceae</taxon>
        <taxon>Oscillatoriophycideae</taxon>
        <taxon>Aerosakkonematales</taxon>
        <taxon>Aerosakkonemataceae</taxon>
        <taxon>Microseira</taxon>
    </lineage>
</organism>
<keyword evidence="10" id="KW-1185">Reference proteome</keyword>
<dbReference type="SUPFAM" id="SSF51230">
    <property type="entry name" value="Single hybrid motif"/>
    <property type="match status" value="1"/>
</dbReference>
<reference evidence="9" key="1">
    <citation type="submission" date="2019-10" db="EMBL/GenBank/DDBJ databases">
        <title>Draft genome sequece of Microseira wollei NIES-4236.</title>
        <authorList>
            <person name="Yamaguchi H."/>
            <person name="Suzuki S."/>
            <person name="Kawachi M."/>
        </authorList>
    </citation>
    <scope>NUCLEOTIDE SEQUENCE</scope>
    <source>
        <strain evidence="9">NIES-4236</strain>
    </source>
</reference>
<dbReference type="InterPro" id="IPR058982">
    <property type="entry name" value="Beta-barrel_AprE"/>
</dbReference>
<feature type="domain" description="AprE-like beta-barrel" evidence="8">
    <location>
        <begin position="493"/>
        <end position="583"/>
    </location>
</feature>
<evidence type="ECO:0000313" key="9">
    <source>
        <dbReference type="EMBL" id="GET36124.1"/>
    </source>
</evidence>
<dbReference type="AlphaFoldDB" id="A0AAV3X280"/>
<evidence type="ECO:0000259" key="8">
    <source>
        <dbReference type="Pfam" id="PF26002"/>
    </source>
</evidence>
<name>A0AAV3X280_9CYAN</name>
<accession>A0AAV3X280</accession>
<comment type="caution">
    <text evidence="9">The sequence shown here is derived from an EMBL/GenBank/DDBJ whole genome shotgun (WGS) entry which is preliminary data.</text>
</comment>
<evidence type="ECO:0000313" key="10">
    <source>
        <dbReference type="Proteomes" id="UP001050975"/>
    </source>
</evidence>
<evidence type="ECO:0000256" key="7">
    <source>
        <dbReference type="SAM" id="Phobius"/>
    </source>
</evidence>
<dbReference type="EMBL" id="BLAY01000009">
    <property type="protein sequence ID" value="GET36124.1"/>
    <property type="molecule type" value="Genomic_DNA"/>
</dbReference>
<evidence type="ECO:0000256" key="1">
    <source>
        <dbReference type="ARBA" id="ARBA00004167"/>
    </source>
</evidence>
<feature type="coiled-coil region" evidence="6">
    <location>
        <begin position="123"/>
        <end position="150"/>
    </location>
</feature>
<dbReference type="Pfam" id="PF26002">
    <property type="entry name" value="Beta-barrel_AprE"/>
    <property type="match status" value="1"/>
</dbReference>
<dbReference type="GO" id="GO:0016020">
    <property type="term" value="C:membrane"/>
    <property type="evidence" value="ECO:0007669"/>
    <property type="project" value="UniProtKB-SubCell"/>
</dbReference>
<keyword evidence="5 7" id="KW-0472">Membrane</keyword>
<proteinExistence type="inferred from homology"/>
<gene>
    <name evidence="9" type="ORF">MiSe_08720</name>
</gene>
<protein>
    <submittedName>
        <fullName evidence="9">Secretion protein HlyD</fullName>
    </submittedName>
</protein>
<dbReference type="RefSeq" id="WP_226575278.1">
    <property type="nucleotide sequence ID" value="NZ_BLAY01000009.1"/>
</dbReference>
<dbReference type="PANTHER" id="PTHR30386">
    <property type="entry name" value="MEMBRANE FUSION SUBUNIT OF EMRAB-TOLC MULTIDRUG EFFLUX PUMP"/>
    <property type="match status" value="1"/>
</dbReference>
<dbReference type="InterPro" id="IPR050739">
    <property type="entry name" value="MFP"/>
</dbReference>
<comment type="subcellular location">
    <subcellularLocation>
        <location evidence="1">Membrane</location>
        <topology evidence="1">Single-pass membrane protein</topology>
    </subcellularLocation>
</comment>
<evidence type="ECO:0000256" key="6">
    <source>
        <dbReference type="SAM" id="Coils"/>
    </source>
</evidence>
<dbReference type="Gene3D" id="2.40.50.100">
    <property type="match status" value="1"/>
</dbReference>
<keyword evidence="6" id="KW-0175">Coiled coil</keyword>
<feature type="coiled-coil region" evidence="6">
    <location>
        <begin position="176"/>
        <end position="246"/>
    </location>
</feature>
<dbReference type="Proteomes" id="UP001050975">
    <property type="component" value="Unassembled WGS sequence"/>
</dbReference>
<dbReference type="Gene3D" id="2.40.30.170">
    <property type="match status" value="1"/>
</dbReference>
<dbReference type="GO" id="GO:0015562">
    <property type="term" value="F:efflux transmembrane transporter activity"/>
    <property type="evidence" value="ECO:0007669"/>
    <property type="project" value="InterPro"/>
</dbReference>
<evidence type="ECO:0000256" key="3">
    <source>
        <dbReference type="ARBA" id="ARBA00022692"/>
    </source>
</evidence>
<dbReference type="PANTHER" id="PTHR30386:SF26">
    <property type="entry name" value="TRANSPORT PROTEIN COMB"/>
    <property type="match status" value="1"/>
</dbReference>
<evidence type="ECO:0000256" key="5">
    <source>
        <dbReference type="ARBA" id="ARBA00023136"/>
    </source>
</evidence>
<keyword evidence="4 7" id="KW-1133">Transmembrane helix</keyword>
<evidence type="ECO:0000256" key="2">
    <source>
        <dbReference type="ARBA" id="ARBA00009477"/>
    </source>
</evidence>
<evidence type="ECO:0000256" key="4">
    <source>
        <dbReference type="ARBA" id="ARBA00022989"/>
    </source>
</evidence>
<sequence length="607" mass="68266">MTNTLNRRVKTQLDEIESDPIDSTPPTPVISTDDWSDATKELLDSLPRVWTRGMLYFLVTFVSIVLPWAMLSKVDETGSARGRLEPFGATQRLDAPVAGTVTAVRVKEGETVKAGQLLLELDSDVLRTDFQQAQNKLEGQQNRLGQLQLLTNQIKLAISVQEQQNQAQQSEKIAQVNQAQQDLNSKQTAYNFQTEEQRAAVEQAQQNLDALKKAYNSQTQEKLAAFEQAQQNLDALKKAYNSQTEEKLAAVGQAQQTLSQSKNAFEFAKTRVKSEQIKFERYKQAFEEGIISKDRFSEVEQALQESKRVLSSAQSDISQAELRLKEQQNHYQNFIHQAQSDISQAQLRLKEQQSRYQNFIHQTQSDISQAQLRLKEQQSRYQNFIHQAKSDISQAQLRLKEQQSAYQSLIQAGKLAVLKTQEQLKDLQTQITTLQAEIAQSKTQIQSLKLQLEQRVLRAPVSGTIFQLPIQKAGVVVQPSQMVAEIAPFGASLVLKAQMATGESGLLREGMPVKMKFDAYPFQDYGILEGRLSKIAPSSKVTETSQGQIATYDLEISLNQTCIPSADRCIALTPGQTATAEVIVRQRRIIDFMLDPFKQLQKGGFKL</sequence>
<comment type="similarity">
    <text evidence="2">Belongs to the membrane fusion protein (MFP) (TC 8.A.1) family.</text>
</comment>
<feature type="transmembrane region" description="Helical" evidence="7">
    <location>
        <begin position="53"/>
        <end position="71"/>
    </location>
</feature>
<keyword evidence="3 7" id="KW-0812">Transmembrane</keyword>
<dbReference type="InterPro" id="IPR011053">
    <property type="entry name" value="Single_hybrid_motif"/>
</dbReference>
<dbReference type="PRINTS" id="PR01490">
    <property type="entry name" value="RTXTOXIND"/>
</dbReference>
<feature type="coiled-coil region" evidence="6">
    <location>
        <begin position="303"/>
        <end position="451"/>
    </location>
</feature>